<dbReference type="EMBL" id="JH597761">
    <property type="protein sequence ID" value="EHP70397.1"/>
    <property type="molecule type" value="Genomic_DNA"/>
</dbReference>
<dbReference type="RefSeq" id="WP_009071113.1">
    <property type="nucleotide sequence ID" value="NZ_JH597761.1"/>
</dbReference>
<protein>
    <submittedName>
        <fullName evidence="1">Uncharacterized protein</fullName>
    </submittedName>
</protein>
<dbReference type="AlphaFoldDB" id="H2C2C6"/>
<evidence type="ECO:0000313" key="1">
    <source>
        <dbReference type="EMBL" id="EHP70397.1"/>
    </source>
</evidence>
<dbReference type="eggNOG" id="arCOG10435">
    <property type="taxonomic scope" value="Archaea"/>
</dbReference>
<proteinExistence type="predicted"/>
<organism evidence="1 2">
    <name type="scientific">Metallosphaera yellowstonensis MK1</name>
    <dbReference type="NCBI Taxonomy" id="671065"/>
    <lineage>
        <taxon>Archaea</taxon>
        <taxon>Thermoproteota</taxon>
        <taxon>Thermoprotei</taxon>
        <taxon>Sulfolobales</taxon>
        <taxon>Sulfolobaceae</taxon>
        <taxon>Metallosphaera</taxon>
    </lineage>
</organism>
<reference evidence="1 2" key="1">
    <citation type="submission" date="2012-01" db="EMBL/GenBank/DDBJ databases">
        <title>Improved High-Quality Draft sequence of Metallosphaera yellowstonensis MK1.</title>
        <authorList>
            <consortium name="US DOE Joint Genome Institute"/>
            <person name="Lucas S."/>
            <person name="Han J."/>
            <person name="Cheng J.-F."/>
            <person name="Goodwin L."/>
            <person name="Pitluck S."/>
            <person name="Peters L."/>
            <person name="Teshima H."/>
            <person name="Detter J.C."/>
            <person name="Han C."/>
            <person name="Tapia R."/>
            <person name="Land M."/>
            <person name="Hauser L."/>
            <person name="Kyrpides N."/>
            <person name="Kozubal M."/>
            <person name="Macur R.E."/>
            <person name="Jay Z."/>
            <person name="Inskeep W."/>
            <person name="Woyke T."/>
        </authorList>
    </citation>
    <scope>NUCLEOTIDE SEQUENCE [LARGE SCALE GENOMIC DNA]</scope>
    <source>
        <strain evidence="1 2">MK1</strain>
    </source>
</reference>
<dbReference type="STRING" id="671065.MetMK1DRAFT_00008990"/>
<dbReference type="Proteomes" id="UP000003980">
    <property type="component" value="Unassembled WGS sequence"/>
</dbReference>
<gene>
    <name evidence="1" type="ORF">MetMK1DRAFT_00008990</name>
</gene>
<keyword evidence="2" id="KW-1185">Reference proteome</keyword>
<accession>H2C2C6</accession>
<sequence>MESFIRCLGKVVEVRRMSDLEWSFKLRETIMLNGNLRVILGIVSEVVVIFKNPEGRGWVKFTGDRVLDSGYQGILGPQISPRFRECSQHLIRREQRHGR</sequence>
<evidence type="ECO:0000313" key="2">
    <source>
        <dbReference type="Proteomes" id="UP000003980"/>
    </source>
</evidence>
<dbReference type="HOGENOM" id="CLU_2313825_0_0_2"/>
<name>H2C2C6_9CREN</name>